<proteinExistence type="predicted"/>
<evidence type="ECO:0008006" key="3">
    <source>
        <dbReference type="Google" id="ProtNLM"/>
    </source>
</evidence>
<dbReference type="Proteomes" id="UP000056453">
    <property type="component" value="Unassembled WGS sequence"/>
</dbReference>
<protein>
    <recommendedName>
        <fullName evidence="3">Methyltransferase domain-containing protein</fullName>
    </recommendedName>
</protein>
<dbReference type="EMBL" id="LPBJ01000074">
    <property type="protein sequence ID" value="KVP94081.1"/>
    <property type="molecule type" value="Genomic_DNA"/>
</dbReference>
<reference evidence="1 2" key="1">
    <citation type="submission" date="2015-11" db="EMBL/GenBank/DDBJ databases">
        <title>Expanding the genomic diversity of Burkholderia species for the development of highly accurate diagnostics.</title>
        <authorList>
            <person name="Sahl J."/>
            <person name="Keim P."/>
            <person name="Wagner D."/>
        </authorList>
    </citation>
    <scope>NUCLEOTIDE SEQUENCE [LARGE SCALE GENOMIC DNA]</scope>
    <source>
        <strain evidence="1 2">MSMB1808WGS</strain>
    </source>
</reference>
<gene>
    <name evidence="1" type="ORF">WJ96_13065</name>
</gene>
<evidence type="ECO:0000313" key="2">
    <source>
        <dbReference type="Proteomes" id="UP000056453"/>
    </source>
</evidence>
<dbReference type="AlphaFoldDB" id="A0AAW3MSB6"/>
<sequence>MTHVIPGTRDDLSECIDLEADHPFFGSTAEADRFVDDAVLPNVAWGRDPLRVADFGGGQGLLADRCARALRARGAVVRAGVVDANPTFAAFARARGLDVAESDIGCYEGEPVDIALMRLVLHYNPASAQRTILANVCRHVSDDGLLVLQFETGDTAACELRNRIAALCAEWTGGGARFWANHLMMSDWLRDAGFGEVREVAETSCESDVVALVRNAWRRQRSALSEAGVSEHAFYRACTEIIFAFRRAGDSTALYDKEGRLTLKTSYPIVCATKAPPQSARVSSAASGGACA</sequence>
<dbReference type="InterPro" id="IPR029063">
    <property type="entry name" value="SAM-dependent_MTases_sf"/>
</dbReference>
<dbReference type="Gene3D" id="3.40.50.150">
    <property type="entry name" value="Vaccinia Virus protein VP39"/>
    <property type="match status" value="1"/>
</dbReference>
<keyword evidence="2" id="KW-1185">Reference proteome</keyword>
<dbReference type="SUPFAM" id="SSF53335">
    <property type="entry name" value="S-adenosyl-L-methionine-dependent methyltransferases"/>
    <property type="match status" value="1"/>
</dbReference>
<organism evidence="1 2">
    <name type="scientific">Burkholderia ubonensis</name>
    <dbReference type="NCBI Taxonomy" id="101571"/>
    <lineage>
        <taxon>Bacteria</taxon>
        <taxon>Pseudomonadati</taxon>
        <taxon>Pseudomonadota</taxon>
        <taxon>Betaproteobacteria</taxon>
        <taxon>Burkholderiales</taxon>
        <taxon>Burkholderiaceae</taxon>
        <taxon>Burkholderia</taxon>
        <taxon>Burkholderia cepacia complex</taxon>
    </lineage>
</organism>
<evidence type="ECO:0000313" key="1">
    <source>
        <dbReference type="EMBL" id="KVP94081.1"/>
    </source>
</evidence>
<comment type="caution">
    <text evidence="1">The sequence shown here is derived from an EMBL/GenBank/DDBJ whole genome shotgun (WGS) entry which is preliminary data.</text>
</comment>
<name>A0AAW3MSB6_9BURK</name>
<accession>A0AAW3MSB6</accession>
<dbReference type="RefSeq" id="WP_059954608.1">
    <property type="nucleotide sequence ID" value="NZ_LPAK01000022.1"/>
</dbReference>